<dbReference type="EMBL" id="CP009618">
    <property type="protein sequence ID" value="AIW22033.1"/>
    <property type="molecule type" value="Genomic_DNA"/>
</dbReference>
<dbReference type="OrthoDB" id="112250at2"/>
<evidence type="ECO:0000256" key="1">
    <source>
        <dbReference type="SAM" id="Phobius"/>
    </source>
</evidence>
<organism evidence="3">
    <name type="scientific">Vibrio coralliilyticus</name>
    <dbReference type="NCBI Taxonomy" id="190893"/>
    <lineage>
        <taxon>Bacteria</taxon>
        <taxon>Pseudomonadati</taxon>
        <taxon>Pseudomonadota</taxon>
        <taxon>Gammaproteobacteria</taxon>
        <taxon>Vibrionales</taxon>
        <taxon>Vibrionaceae</taxon>
        <taxon>Vibrio</taxon>
    </lineage>
</organism>
<dbReference type="Proteomes" id="UP000030081">
    <property type="component" value="Chromosome 2"/>
</dbReference>
<dbReference type="KEGG" id="vcy:IX92_23990"/>
<protein>
    <submittedName>
        <fullName evidence="3">Membrane protein</fullName>
    </submittedName>
</protein>
<dbReference type="RefSeq" id="WP_019277209.1">
    <property type="nucleotide sequence ID" value="NZ_CP009618.1"/>
</dbReference>
<keyword evidence="1" id="KW-0472">Membrane</keyword>
<evidence type="ECO:0000313" key="4">
    <source>
        <dbReference type="Proteomes" id="UP000030081"/>
    </source>
</evidence>
<reference evidence="3" key="2">
    <citation type="journal article" date="2015" name="BMC Genomics">
        <title>Genome mining reveals unlocked bioactive potential of marine Gram-negative bacteria.</title>
        <authorList>
            <person name="Machado H."/>
            <person name="Sonnenschein E.C."/>
            <person name="Melchiorsen J."/>
            <person name="Gram L."/>
        </authorList>
    </citation>
    <scope>NUCLEOTIDE SEQUENCE</scope>
    <source>
        <strain evidence="3">S2052</strain>
    </source>
</reference>
<evidence type="ECO:0000313" key="2">
    <source>
        <dbReference type="EMBL" id="AIW22033.1"/>
    </source>
</evidence>
<name>A0A0A0SYD9_9VIBR</name>
<keyword evidence="4" id="KW-1185">Reference proteome</keyword>
<feature type="transmembrane region" description="Helical" evidence="1">
    <location>
        <begin position="116"/>
        <end position="137"/>
    </location>
</feature>
<feature type="transmembrane region" description="Helical" evidence="1">
    <location>
        <begin position="248"/>
        <end position="266"/>
    </location>
</feature>
<evidence type="ECO:0000313" key="3">
    <source>
        <dbReference type="EMBL" id="KJY67091.1"/>
    </source>
</evidence>
<sequence length="320" mass="36079">MASDSLVKSRTHESIPESDLQQLIREGIQLLQYVARHGDLTIDPEIAQGIYRAKYRIDTRHWSVEDETLLLQCYDRLAKQVYPVTVESIKAVVPDTKDGKLELPGASRVITWYRRYTVLTLIFLLIVQMYYLFGYALTQNLLTSVGSTDALNSPMPPDMEANYQLLRNWNHIWLGGRNIPLDAERTANEDSPVEYSANLIAAQSVLQMLQNYILPLMYGLLGAFIFVLRSLLQQVRTLTYTASREVGYRLRLTLGCLAGMITGWLLKPEMGDMALSPMALAFIAGYSIEVLFTLLDRLIDGIRRQPDSAPEASSTGRAPD</sequence>
<feature type="transmembrane region" description="Helical" evidence="1">
    <location>
        <begin position="212"/>
        <end position="232"/>
    </location>
</feature>
<dbReference type="eggNOG" id="ENOG5033DD3">
    <property type="taxonomic scope" value="Bacteria"/>
</dbReference>
<dbReference type="STRING" id="190893.BA953_20195"/>
<accession>A0A0A0SYD9</accession>
<dbReference type="AlphaFoldDB" id="A0A0A0SYD9"/>
<keyword evidence="1" id="KW-0812">Transmembrane</keyword>
<dbReference type="EMBL" id="JXXR01000029">
    <property type="protein sequence ID" value="KJY67091.1"/>
    <property type="molecule type" value="Genomic_DNA"/>
</dbReference>
<gene>
    <name evidence="2" type="ORF">IX92_23990</name>
    <name evidence="3" type="ORF">TW71_23230</name>
</gene>
<keyword evidence="1" id="KW-1133">Transmembrane helix</keyword>
<reference evidence="2 4" key="1">
    <citation type="submission" date="2014-10" db="EMBL/GenBank/DDBJ databases">
        <title>The Complete Genome Sequence for the Shellfish Pathogen Vibrio coralliilyticus RE98 Isolated from a Shellfish Hatchery.</title>
        <authorList>
            <person name="Richards G.P."/>
            <person name="Bono J.L."/>
            <person name="Watson M.A."/>
            <person name="Needleman D.S."/>
        </authorList>
    </citation>
    <scope>NUCLEOTIDE SEQUENCE [LARGE SCALE GENOMIC DNA]</scope>
    <source>
        <strain evidence="2 4">RE98</strain>
    </source>
</reference>
<feature type="transmembrane region" description="Helical" evidence="1">
    <location>
        <begin position="278"/>
        <end position="295"/>
    </location>
</feature>
<proteinExistence type="predicted"/>